<sequence length="167" mass="17417">MTSDTRSVDRDAFLAAMRQVAATVTVVTTDGPSGRAGATVSAFSSLSADPPSVLVCLRTDSRIARAVIENGAFCVNVLAEDAVEVARAFAGPSPDNPAARFDGLPITPRPEGPVLPRATAFSCHLTDRIIHGSHAICIGTVTALTNAGQKPLTYLSGDYHIVRPHGH</sequence>
<keyword evidence="2 4" id="KW-0560">Oxidoreductase</keyword>
<dbReference type="InterPro" id="IPR002563">
    <property type="entry name" value="Flavin_Rdtase-like_dom"/>
</dbReference>
<dbReference type="PANTHER" id="PTHR30466:SF11">
    <property type="entry name" value="FLAVIN-DEPENDENT MONOOXYGENASE, REDUCTASE SUBUNIT HSAB"/>
    <property type="match status" value="1"/>
</dbReference>
<dbReference type="SMART" id="SM00903">
    <property type="entry name" value="Flavin_Reduct"/>
    <property type="match status" value="1"/>
</dbReference>
<dbReference type="OrthoDB" id="9789254at2"/>
<dbReference type="GO" id="GO:0010181">
    <property type="term" value="F:FMN binding"/>
    <property type="evidence" value="ECO:0007669"/>
    <property type="project" value="InterPro"/>
</dbReference>
<dbReference type="EC" id="1.5.1.-" evidence="4"/>
<dbReference type="RefSeq" id="WP_037271249.1">
    <property type="nucleotide sequence ID" value="NZ_KN293978.2"/>
</dbReference>
<dbReference type="PANTHER" id="PTHR30466">
    <property type="entry name" value="FLAVIN REDUCTASE"/>
    <property type="match status" value="1"/>
</dbReference>
<name>A0A0A0HR01_9RHOB</name>
<accession>A0A0A0HR01</accession>
<dbReference type="HOGENOM" id="CLU_059021_2_2_5"/>
<dbReference type="Pfam" id="PF01613">
    <property type="entry name" value="Flavin_Reduct"/>
    <property type="match status" value="1"/>
</dbReference>
<dbReference type="eggNOG" id="COG1853">
    <property type="taxonomic scope" value="Bacteria"/>
</dbReference>
<comment type="caution">
    <text evidence="4">The sequence shown here is derived from an EMBL/GenBank/DDBJ whole genome shotgun (WGS) entry which is preliminary data.</text>
</comment>
<gene>
    <name evidence="4" type="ORF">rosmuc_01335</name>
</gene>
<dbReference type="SUPFAM" id="SSF50475">
    <property type="entry name" value="FMN-binding split barrel"/>
    <property type="match status" value="1"/>
</dbReference>
<dbReference type="Proteomes" id="UP000030021">
    <property type="component" value="Unassembled WGS sequence"/>
</dbReference>
<evidence type="ECO:0000313" key="5">
    <source>
        <dbReference type="Proteomes" id="UP000030021"/>
    </source>
</evidence>
<evidence type="ECO:0000256" key="1">
    <source>
        <dbReference type="ARBA" id="ARBA00008898"/>
    </source>
</evidence>
<evidence type="ECO:0000256" key="2">
    <source>
        <dbReference type="ARBA" id="ARBA00023002"/>
    </source>
</evidence>
<dbReference type="AlphaFoldDB" id="A0A0A0HR01"/>
<protein>
    <submittedName>
        <fullName evidence="4">Conserved protein/domain protein typically associated with flavoprotein oxygenase, DIM6/NTAB family</fullName>
        <ecNumber evidence="4">1.5.1.-</ecNumber>
    </submittedName>
</protein>
<dbReference type="InterPro" id="IPR050268">
    <property type="entry name" value="NADH-dep_flavin_reductase"/>
</dbReference>
<organism evidence="4 5">
    <name type="scientific">Roseovarius mucosus DSM 17069</name>
    <dbReference type="NCBI Taxonomy" id="1288298"/>
    <lineage>
        <taxon>Bacteria</taxon>
        <taxon>Pseudomonadati</taxon>
        <taxon>Pseudomonadota</taxon>
        <taxon>Alphaproteobacteria</taxon>
        <taxon>Rhodobacterales</taxon>
        <taxon>Roseobacteraceae</taxon>
        <taxon>Roseovarius</taxon>
    </lineage>
</organism>
<dbReference type="STRING" id="215743.ROSMUCSMR3_00427"/>
<reference evidence="4 5" key="1">
    <citation type="submission" date="2013-01" db="EMBL/GenBank/DDBJ databases">
        <authorList>
            <person name="Fiebig A."/>
            <person name="Goeker M."/>
            <person name="Klenk H.-P.P."/>
        </authorList>
    </citation>
    <scope>NUCLEOTIDE SEQUENCE [LARGE SCALE GENOMIC DNA]</scope>
    <source>
        <strain evidence="4 5">DSM 17069</strain>
    </source>
</reference>
<dbReference type="InterPro" id="IPR012349">
    <property type="entry name" value="Split_barrel_FMN-bd"/>
</dbReference>
<evidence type="ECO:0000313" key="4">
    <source>
        <dbReference type="EMBL" id="KGM88503.1"/>
    </source>
</evidence>
<dbReference type="Gene3D" id="2.30.110.10">
    <property type="entry name" value="Electron Transport, Fmn-binding Protein, Chain A"/>
    <property type="match status" value="1"/>
</dbReference>
<feature type="domain" description="Flavin reductase like" evidence="3">
    <location>
        <begin position="17"/>
        <end position="161"/>
    </location>
</feature>
<dbReference type="EMBL" id="AONH01000007">
    <property type="protein sequence ID" value="KGM88503.1"/>
    <property type="molecule type" value="Genomic_DNA"/>
</dbReference>
<dbReference type="PATRIC" id="fig|1288298.3.peg.1347"/>
<proteinExistence type="inferred from homology"/>
<comment type="similarity">
    <text evidence="1">Belongs to the non-flavoprotein flavin reductase family.</text>
</comment>
<dbReference type="GO" id="GO:0042602">
    <property type="term" value="F:riboflavin reductase (NADPH) activity"/>
    <property type="evidence" value="ECO:0007669"/>
    <property type="project" value="TreeGrafter"/>
</dbReference>
<evidence type="ECO:0000259" key="3">
    <source>
        <dbReference type="SMART" id="SM00903"/>
    </source>
</evidence>